<feature type="compositionally biased region" description="Low complexity" evidence="5">
    <location>
        <begin position="280"/>
        <end position="293"/>
    </location>
</feature>
<keyword evidence="2 4" id="KW-0863">Zinc-finger</keyword>
<feature type="region of interest" description="Disordered" evidence="5">
    <location>
        <begin position="85"/>
        <end position="205"/>
    </location>
</feature>
<feature type="compositionally biased region" description="Polar residues" evidence="5">
    <location>
        <begin position="366"/>
        <end position="376"/>
    </location>
</feature>
<evidence type="ECO:0000313" key="8">
    <source>
        <dbReference type="Proteomes" id="UP001600888"/>
    </source>
</evidence>
<reference evidence="7 8" key="1">
    <citation type="submission" date="2024-03" db="EMBL/GenBank/DDBJ databases">
        <title>A high-quality draft genome sequence of Diaporthe vaccinii, a causative agent of upright dieback and viscid rot disease in cranberry plants.</title>
        <authorList>
            <person name="Sarrasin M."/>
            <person name="Lang B.F."/>
            <person name="Burger G."/>
        </authorList>
    </citation>
    <scope>NUCLEOTIDE SEQUENCE [LARGE SCALE GENOMIC DNA]</scope>
    <source>
        <strain evidence="7 8">IS7</strain>
    </source>
</reference>
<keyword evidence="3 4" id="KW-0862">Zinc</keyword>
<dbReference type="Proteomes" id="UP001600888">
    <property type="component" value="Unassembled WGS sequence"/>
</dbReference>
<organism evidence="7 8">
    <name type="scientific">Diaporthe vaccinii</name>
    <dbReference type="NCBI Taxonomy" id="105482"/>
    <lineage>
        <taxon>Eukaryota</taxon>
        <taxon>Fungi</taxon>
        <taxon>Dikarya</taxon>
        <taxon>Ascomycota</taxon>
        <taxon>Pezizomycotina</taxon>
        <taxon>Sordariomycetes</taxon>
        <taxon>Sordariomycetidae</taxon>
        <taxon>Diaporthales</taxon>
        <taxon>Diaporthaceae</taxon>
        <taxon>Diaporthe</taxon>
        <taxon>Diaporthe eres species complex</taxon>
    </lineage>
</organism>
<feature type="compositionally biased region" description="Basic and acidic residues" evidence="5">
    <location>
        <begin position="177"/>
        <end position="188"/>
    </location>
</feature>
<feature type="compositionally biased region" description="Polar residues" evidence="5">
    <location>
        <begin position="154"/>
        <end position="176"/>
    </location>
</feature>
<name>A0ABR4ELW1_9PEZI</name>
<evidence type="ECO:0000256" key="3">
    <source>
        <dbReference type="ARBA" id="ARBA00022833"/>
    </source>
</evidence>
<proteinExistence type="predicted"/>
<dbReference type="EMBL" id="JBAWTH010000043">
    <property type="protein sequence ID" value="KAL2283431.1"/>
    <property type="molecule type" value="Genomic_DNA"/>
</dbReference>
<evidence type="ECO:0000313" key="7">
    <source>
        <dbReference type="EMBL" id="KAL2283431.1"/>
    </source>
</evidence>
<gene>
    <name evidence="7" type="ORF">FJTKL_10019</name>
</gene>
<keyword evidence="1 4" id="KW-0479">Metal-binding</keyword>
<keyword evidence="8" id="KW-1185">Reference proteome</keyword>
<protein>
    <recommendedName>
        <fullName evidence="6">C3H1-type domain-containing protein</fullName>
    </recommendedName>
</protein>
<comment type="caution">
    <text evidence="7">The sequence shown here is derived from an EMBL/GenBank/DDBJ whole genome shotgun (WGS) entry which is preliminary data.</text>
</comment>
<evidence type="ECO:0000256" key="5">
    <source>
        <dbReference type="SAM" id="MobiDB-lite"/>
    </source>
</evidence>
<feature type="compositionally biased region" description="Low complexity" evidence="5">
    <location>
        <begin position="122"/>
        <end position="137"/>
    </location>
</feature>
<feature type="domain" description="C3H1-type" evidence="6">
    <location>
        <begin position="205"/>
        <end position="233"/>
    </location>
</feature>
<feature type="region of interest" description="Disordered" evidence="5">
    <location>
        <begin position="348"/>
        <end position="376"/>
    </location>
</feature>
<evidence type="ECO:0000256" key="2">
    <source>
        <dbReference type="ARBA" id="ARBA00022771"/>
    </source>
</evidence>
<dbReference type="SUPFAM" id="SSF90229">
    <property type="entry name" value="CCCH zinc finger"/>
    <property type="match status" value="1"/>
</dbReference>
<feature type="compositionally biased region" description="Basic residues" evidence="5">
    <location>
        <begin position="96"/>
        <end position="113"/>
    </location>
</feature>
<dbReference type="InterPro" id="IPR000571">
    <property type="entry name" value="Znf_CCCH"/>
</dbReference>
<dbReference type="InterPro" id="IPR036855">
    <property type="entry name" value="Znf_CCCH_sf"/>
</dbReference>
<accession>A0ABR4ELW1</accession>
<feature type="zinc finger region" description="C3H1-type" evidence="4">
    <location>
        <begin position="205"/>
        <end position="233"/>
    </location>
</feature>
<feature type="compositionally biased region" description="Low complexity" evidence="5">
    <location>
        <begin position="356"/>
        <end position="365"/>
    </location>
</feature>
<sequence length="440" mass="47755">MHSSVDHFIVRPDADDGTPGPIVPLVAVDQLPDWMQLSGVPRELDAEQTIGLANLGIVDKKDDNNFEVRLHHGKIRAILNSADEETGLHSSAGGKGKAKVNKKKAAPHAKTKSKSIEKTASEESLPTSTGSSSSAEPDPVEKPKPPVHPAERTLSASRHNTANIAVSTQTPNSSSEKPLRPHMTEATRNEPQPAAPKDNITKQDKQPTSICRHWCHHGTCKFGLKCRHQHRMPTTVEGLAEVGLKDFPTWYLLMMSGGGLPGLISMDAMLSGHGEGQPSPARQHAAAEQQQPAQPLIQRHVPDAPALDLRLVQERMSALLASSGAVSNRKKLKQLREVRHLLLRGAHATSTGAQGGQQQQQQQQQPRPHNNHNGNYANLYTNASIAANAASIRRQAERQQQVRDDMPVVTRVRAREIVEDPRGQAIVAGTAVEENLLDIG</sequence>
<feature type="region of interest" description="Disordered" evidence="5">
    <location>
        <begin position="272"/>
        <end position="293"/>
    </location>
</feature>
<evidence type="ECO:0000256" key="1">
    <source>
        <dbReference type="ARBA" id="ARBA00022723"/>
    </source>
</evidence>
<dbReference type="PROSITE" id="PS50103">
    <property type="entry name" value="ZF_C3H1"/>
    <property type="match status" value="1"/>
</dbReference>
<evidence type="ECO:0000259" key="6">
    <source>
        <dbReference type="PROSITE" id="PS50103"/>
    </source>
</evidence>
<evidence type="ECO:0000256" key="4">
    <source>
        <dbReference type="PROSITE-ProRule" id="PRU00723"/>
    </source>
</evidence>